<dbReference type="AlphaFoldDB" id="M2WYZ8"/>
<protein>
    <submittedName>
        <fullName evidence="2">Uncharacterized protein</fullName>
    </submittedName>
</protein>
<dbReference type="PANTHER" id="PTHR47434">
    <property type="entry name" value="PROTEIN PTST HOMOLOG 3, CHLOROPLASTIC"/>
    <property type="match status" value="1"/>
</dbReference>
<dbReference type="KEGG" id="gsl:Gasu_32980"/>
<dbReference type="OrthoDB" id="2779at2759"/>
<dbReference type="PANTHER" id="PTHR47434:SF1">
    <property type="entry name" value="PROTEIN PTST HOMOLOG 2, CHLOROPLASTIC"/>
    <property type="match status" value="1"/>
</dbReference>
<accession>M2WYZ8</accession>
<dbReference type="Proteomes" id="UP000030680">
    <property type="component" value="Unassembled WGS sequence"/>
</dbReference>
<dbReference type="RefSeq" id="XP_005705810.1">
    <property type="nucleotide sequence ID" value="XM_005705753.1"/>
</dbReference>
<keyword evidence="3" id="KW-1185">Reference proteome</keyword>
<reference evidence="3" key="1">
    <citation type="journal article" date="2013" name="Science">
        <title>Gene transfer from bacteria and archaea facilitated evolution of an extremophilic eukaryote.</title>
        <authorList>
            <person name="Schonknecht G."/>
            <person name="Chen W.H."/>
            <person name="Ternes C.M."/>
            <person name="Barbier G.G."/>
            <person name="Shrestha R.P."/>
            <person name="Stanke M."/>
            <person name="Brautigam A."/>
            <person name="Baker B.J."/>
            <person name="Banfield J.F."/>
            <person name="Garavito R.M."/>
            <person name="Carr K."/>
            <person name="Wilkerson C."/>
            <person name="Rensing S.A."/>
            <person name="Gagneul D."/>
            <person name="Dickenson N.E."/>
            <person name="Oesterhelt C."/>
            <person name="Lercher M.J."/>
            <person name="Weber A.P."/>
        </authorList>
    </citation>
    <scope>NUCLEOTIDE SEQUENCE [LARGE SCALE GENOMIC DNA]</scope>
    <source>
        <strain evidence="3">074W</strain>
    </source>
</reference>
<dbReference type="eggNOG" id="ENOG502S4CA">
    <property type="taxonomic scope" value="Eukaryota"/>
</dbReference>
<sequence>MKTRHSLRFPPSCVFISTNLLHCQSINLYCLVESRKSYYCRKVGWNSVANAKHKVPFLNNPLAMEIAVSFFSPSHMETCRFVSHRRTSFLACHSSRDPSKETKPEKVEAPQHRHNSTRKPYGYWRNIENLLKEIQEFRKSRGEDISEMPCRNDILDSARLDLDAAILKRGGYEMISRIAKLKLSSYKERLGDWDTFREEILSFIKEYVCKDREEMGVQEHMRLPTPIELRKYKRSDLFAAIEYHGGFWECSKRLGIPCVSLKKPCGFWSDTHHVEKELEIAARELNLPDKVMPTQSQLRSLGRLYLWRGIAQHGGAAAVAKQLGWKVILKPHKFWKNFEHLERELVEFVENSHLPRVMPTQKTLRAAGRYDIIHAIYIHGGSGEVAKRLNLPFKKTQKRPKRTPGIETTWRVVRRELRIYLANKKGNKKIMPTEKELVRKNKMQLLEKIHALGGIRIVGERLGLDCLRYWNNVTNVLHEVKKFVREKSFQDRMPTERELIESGEYNLRKAILRFGYVYIARRSGLVIPAHWRLEPEELEKLLITHSSSNALKDSSNPKQ</sequence>
<dbReference type="GeneID" id="17088098"/>
<organism evidence="2 3">
    <name type="scientific">Galdieria sulphuraria</name>
    <name type="common">Red alga</name>
    <dbReference type="NCBI Taxonomy" id="130081"/>
    <lineage>
        <taxon>Eukaryota</taxon>
        <taxon>Rhodophyta</taxon>
        <taxon>Bangiophyceae</taxon>
        <taxon>Galdieriales</taxon>
        <taxon>Galdieriaceae</taxon>
        <taxon>Galdieria</taxon>
    </lineage>
</organism>
<dbReference type="EMBL" id="KB454510">
    <property type="protein sequence ID" value="EME29290.1"/>
    <property type="molecule type" value="Genomic_DNA"/>
</dbReference>
<feature type="region of interest" description="Disordered" evidence="1">
    <location>
        <begin position="93"/>
        <end position="116"/>
    </location>
</feature>
<feature type="compositionally biased region" description="Basic and acidic residues" evidence="1">
    <location>
        <begin position="94"/>
        <end position="111"/>
    </location>
</feature>
<dbReference type="STRING" id="130081.M2WYZ8"/>
<evidence type="ECO:0000256" key="1">
    <source>
        <dbReference type="SAM" id="MobiDB-lite"/>
    </source>
</evidence>
<name>M2WYZ8_GALSU</name>
<gene>
    <name evidence="2" type="ORF">Gasu_32980</name>
</gene>
<proteinExistence type="predicted"/>
<evidence type="ECO:0000313" key="2">
    <source>
        <dbReference type="EMBL" id="EME29290.1"/>
    </source>
</evidence>
<dbReference type="Gramene" id="EME29290">
    <property type="protein sequence ID" value="EME29290"/>
    <property type="gene ID" value="Gasu_32980"/>
</dbReference>
<evidence type="ECO:0000313" key="3">
    <source>
        <dbReference type="Proteomes" id="UP000030680"/>
    </source>
</evidence>
<dbReference type="OMA" id="QWENVER"/>